<dbReference type="EMBL" id="JAAROL010000010">
    <property type="protein sequence ID" value="MBC1333461.1"/>
    <property type="molecule type" value="Genomic_DNA"/>
</dbReference>
<dbReference type="Proteomes" id="UP000546244">
    <property type="component" value="Unassembled WGS sequence"/>
</dbReference>
<keyword evidence="2" id="KW-0812">Transmembrane</keyword>
<dbReference type="EMBL" id="JAARMV010000007">
    <property type="protein sequence ID" value="MBC2373627.1"/>
    <property type="molecule type" value="Genomic_DNA"/>
</dbReference>
<evidence type="ECO:0000313" key="5">
    <source>
        <dbReference type="Proteomes" id="UP000532866"/>
    </source>
</evidence>
<feature type="region of interest" description="Disordered" evidence="1">
    <location>
        <begin position="119"/>
        <end position="150"/>
    </location>
</feature>
<proteinExistence type="predicted"/>
<evidence type="ECO:0000256" key="1">
    <source>
        <dbReference type="SAM" id="MobiDB-lite"/>
    </source>
</evidence>
<protein>
    <submittedName>
        <fullName evidence="4">Uncharacterized protein</fullName>
    </submittedName>
</protein>
<gene>
    <name evidence="3" type="ORF">HB759_16060</name>
    <name evidence="4" type="ORF">HBP98_16570</name>
</gene>
<sequence length="383" mass="43609">MLYCYLQSEDVRVPSERMSFAEANKLVQELSTENYRQKRVTRVNIIRLVEADEKVDYFQGYYEAGSNPDTLYEHIMHTVMQIQTPLKEQKLLLLEKLAASIMVHDPETPPAPRGLQENAVEKEVEQKAVPHVNAEKAEKSETSAEQHTPKESMLPALIKRSKKQRRTWEWPSFLMHWKKGLIALSLLLVLGIGACSLLVYFASADEEKPPEKPSFQDLMDKDAYLEAAAAYPDKQTAIEATIVQEHVQGIADEAKQREGVKQLQAFVAKYPSAQGEFDVAFYLKNWENTKRLYEANPKAFQEDIGNVAKMAYAYLKLGNIEQAKNLSLGLNSPILEGKIKTYEQLHKKRLEVENKLKQPKLLPANKQVLQQALDALNKQIDAL</sequence>
<evidence type="ECO:0000313" key="3">
    <source>
        <dbReference type="EMBL" id="MBC1333461.1"/>
    </source>
</evidence>
<evidence type="ECO:0000313" key="4">
    <source>
        <dbReference type="EMBL" id="MBC2373627.1"/>
    </source>
</evidence>
<accession>A0A7X1A988</accession>
<keyword evidence="2" id="KW-1133">Transmembrane helix</keyword>
<dbReference type="RefSeq" id="WP_185375163.1">
    <property type="nucleotide sequence ID" value="NZ_JAARMV010000007.1"/>
</dbReference>
<keyword evidence="2" id="KW-0472">Membrane</keyword>
<dbReference type="Proteomes" id="UP000532866">
    <property type="component" value="Unassembled WGS sequence"/>
</dbReference>
<name>A0A7X1A988_9LIST</name>
<dbReference type="AlphaFoldDB" id="A0A7X1A988"/>
<evidence type="ECO:0000313" key="6">
    <source>
        <dbReference type="Proteomes" id="UP000546244"/>
    </source>
</evidence>
<comment type="caution">
    <text evidence="4">The sequence shown here is derived from an EMBL/GenBank/DDBJ whole genome shotgun (WGS) entry which is preliminary data.</text>
</comment>
<feature type="transmembrane region" description="Helical" evidence="2">
    <location>
        <begin position="181"/>
        <end position="202"/>
    </location>
</feature>
<reference evidence="5 6" key="1">
    <citation type="submission" date="2020-03" db="EMBL/GenBank/DDBJ databases">
        <title>Soil Listeria distribution.</title>
        <authorList>
            <person name="Liao J."/>
            <person name="Wiedmann M."/>
        </authorList>
    </citation>
    <scope>NUCLEOTIDE SEQUENCE [LARGE SCALE GENOMIC DNA]</scope>
    <source>
        <strain evidence="3 5">FSL L7-1833</strain>
        <strain evidence="4 6">FSL L7-1850</strain>
    </source>
</reference>
<evidence type="ECO:0000256" key="2">
    <source>
        <dbReference type="SAM" id="Phobius"/>
    </source>
</evidence>
<organism evidence="4 6">
    <name type="scientific">Listeria booriae</name>
    <dbReference type="NCBI Taxonomy" id="1552123"/>
    <lineage>
        <taxon>Bacteria</taxon>
        <taxon>Bacillati</taxon>
        <taxon>Bacillota</taxon>
        <taxon>Bacilli</taxon>
        <taxon>Bacillales</taxon>
        <taxon>Listeriaceae</taxon>
        <taxon>Listeria</taxon>
    </lineage>
</organism>